<evidence type="ECO:0000313" key="3">
    <source>
        <dbReference type="Proteomes" id="UP001201812"/>
    </source>
</evidence>
<evidence type="ECO:0000313" key="2">
    <source>
        <dbReference type="EMBL" id="KAI1729026.1"/>
    </source>
</evidence>
<gene>
    <name evidence="2" type="ORF">DdX_01241</name>
</gene>
<comment type="caution">
    <text evidence="2">The sequence shown here is derived from an EMBL/GenBank/DDBJ whole genome shotgun (WGS) entry which is preliminary data.</text>
</comment>
<dbReference type="AlphaFoldDB" id="A0AAD4NGG8"/>
<feature type="compositionally biased region" description="Low complexity" evidence="1">
    <location>
        <begin position="489"/>
        <end position="502"/>
    </location>
</feature>
<proteinExistence type="predicted"/>
<name>A0AAD4NGG8_9BILA</name>
<dbReference type="EMBL" id="JAKKPZ010000001">
    <property type="protein sequence ID" value="KAI1729026.1"/>
    <property type="molecule type" value="Genomic_DNA"/>
</dbReference>
<keyword evidence="3" id="KW-1185">Reference proteome</keyword>
<feature type="region of interest" description="Disordered" evidence="1">
    <location>
        <begin position="483"/>
        <end position="511"/>
    </location>
</feature>
<organism evidence="2 3">
    <name type="scientific">Ditylenchus destructor</name>
    <dbReference type="NCBI Taxonomy" id="166010"/>
    <lineage>
        <taxon>Eukaryota</taxon>
        <taxon>Metazoa</taxon>
        <taxon>Ecdysozoa</taxon>
        <taxon>Nematoda</taxon>
        <taxon>Chromadorea</taxon>
        <taxon>Rhabditida</taxon>
        <taxon>Tylenchina</taxon>
        <taxon>Tylenchomorpha</taxon>
        <taxon>Sphaerularioidea</taxon>
        <taxon>Anguinidae</taxon>
        <taxon>Anguininae</taxon>
        <taxon>Ditylenchus</taxon>
    </lineage>
</organism>
<accession>A0AAD4NGG8</accession>
<protein>
    <submittedName>
        <fullName evidence="2">Uncharacterized protein</fullName>
    </submittedName>
</protein>
<dbReference type="Proteomes" id="UP001201812">
    <property type="component" value="Unassembled WGS sequence"/>
</dbReference>
<sequence length="511" mass="59077">MIPARILIPVTNWATTNKGGQEAIFQSQSHPGISYRFVSDGNRNRYYCGNCCSVNKTRVRVVIKDNCFSRNPDELDHVCRENAHSSQHAIINRKVLNAEKRAAETSPAITSHIYKKVARKCEEQFDNPEDRHKAVLALQSQSKIARTVRLHTAKGKKKVLNVRQIPAELKQYDKPWPQDLIQLRPGASNFFLLFEELRPALDPLLIFADMQGLWTLHQSKHISLDGTFKYVPHSPHPFCQVWHFDHELAAITSCQEEFTTDKVTSCYFHFTKNCLTCAANLGLNHRLKKDPTLRKWLRTLIGGVHLKLAHQQALWDYLLQHPPQIREYAAIASFVLYFQRQWNTEASRQLLNQYENDGPRTTNFSEGWNNTLRNQFGSLHPGLGEFLQSMQKELYRQSVESERLLRGQPIRLRLRKYREAEAKFAEVRQEYRAVLEANILLEEHIEQDEIQAVLIPFARKMAYCCATFIDAETLLERSAIEEELQPGQEMEASNEENSQNSELSAFFANEE</sequence>
<evidence type="ECO:0000256" key="1">
    <source>
        <dbReference type="SAM" id="MobiDB-lite"/>
    </source>
</evidence>
<reference evidence="2" key="1">
    <citation type="submission" date="2022-01" db="EMBL/GenBank/DDBJ databases">
        <title>Genome Sequence Resource for Two Populations of Ditylenchus destructor, the Migratory Endoparasitic Phytonematode.</title>
        <authorList>
            <person name="Zhang H."/>
            <person name="Lin R."/>
            <person name="Xie B."/>
        </authorList>
    </citation>
    <scope>NUCLEOTIDE SEQUENCE</scope>
    <source>
        <strain evidence="2">BazhouSP</strain>
    </source>
</reference>